<sequence length="177" mass="20978">MSETTPSTLEKALQKAVQLERMTGTLYLQFTRLFDHHPEICQFWKEYATEEEEHAAYLEKLREGLPEHRRKEPVDPDLDRRLNHCLQKMGEISPEKILTLRDAHQLAVEIENSETNSIFEFFVLHLSPDHSTSHIEFLREQLNNHLQRLEADFPEAYRGIFAQRNTLTHHKNQDKTF</sequence>
<evidence type="ECO:0000313" key="2">
    <source>
        <dbReference type="Proteomes" id="UP000008922"/>
    </source>
</evidence>
<name>E8MZJ9_ANATU</name>
<evidence type="ECO:0008006" key="3">
    <source>
        <dbReference type="Google" id="ProtNLM"/>
    </source>
</evidence>
<dbReference type="RefSeq" id="WP_013560902.1">
    <property type="nucleotide sequence ID" value="NC_014960.1"/>
</dbReference>
<dbReference type="EMBL" id="AP012029">
    <property type="protein sequence ID" value="BAJ64547.1"/>
    <property type="molecule type" value="Genomic_DNA"/>
</dbReference>
<dbReference type="AlphaFoldDB" id="E8MZJ9"/>
<accession>E8MZJ9</accession>
<dbReference type="SUPFAM" id="SSF47240">
    <property type="entry name" value="Ferritin-like"/>
    <property type="match status" value="1"/>
</dbReference>
<proteinExistence type="predicted"/>
<evidence type="ECO:0000313" key="1">
    <source>
        <dbReference type="EMBL" id="BAJ64547.1"/>
    </source>
</evidence>
<dbReference type="KEGG" id="atm:ANT_25210"/>
<dbReference type="STRING" id="926569.ANT_25210"/>
<dbReference type="HOGENOM" id="CLU_1544461_0_0_0"/>
<dbReference type="InterPro" id="IPR012347">
    <property type="entry name" value="Ferritin-like"/>
</dbReference>
<dbReference type="InParanoid" id="E8MZJ9"/>
<protein>
    <recommendedName>
        <fullName evidence="3">Rubrerythrin diiron-binding domain-containing protein</fullName>
    </recommendedName>
</protein>
<gene>
    <name evidence="1" type="ordered locus">ANT_25210</name>
</gene>
<reference evidence="1 2" key="1">
    <citation type="submission" date="2010-12" db="EMBL/GenBank/DDBJ databases">
        <title>Whole genome sequence of Anaerolinea thermophila UNI-1.</title>
        <authorList>
            <person name="Narita-Yamada S."/>
            <person name="Kishi E."/>
            <person name="Watanabe Y."/>
            <person name="Takasaki K."/>
            <person name="Ankai A."/>
            <person name="Oguchi A."/>
            <person name="Fukui S."/>
            <person name="Takahashi M."/>
            <person name="Yashiro I."/>
            <person name="Hosoyama A."/>
            <person name="Sekiguchi Y."/>
            <person name="Hanada S."/>
            <person name="Fujita N."/>
        </authorList>
    </citation>
    <scope>NUCLEOTIDE SEQUENCE [LARGE SCALE GENOMIC DNA]</scope>
    <source>
        <strain evidence="2">DSM 14523 / JCM 11388 / NBRC 100420 / UNI-1</strain>
    </source>
</reference>
<dbReference type="Proteomes" id="UP000008922">
    <property type="component" value="Chromosome"/>
</dbReference>
<keyword evidence="2" id="KW-1185">Reference proteome</keyword>
<dbReference type="Gene3D" id="1.20.1260.10">
    <property type="match status" value="1"/>
</dbReference>
<dbReference type="InterPro" id="IPR009078">
    <property type="entry name" value="Ferritin-like_SF"/>
</dbReference>
<organism evidence="1 2">
    <name type="scientific">Anaerolinea thermophila (strain DSM 14523 / JCM 11388 / NBRC 100420 / UNI-1)</name>
    <dbReference type="NCBI Taxonomy" id="926569"/>
    <lineage>
        <taxon>Bacteria</taxon>
        <taxon>Bacillati</taxon>
        <taxon>Chloroflexota</taxon>
        <taxon>Anaerolineae</taxon>
        <taxon>Anaerolineales</taxon>
        <taxon>Anaerolineaceae</taxon>
        <taxon>Anaerolinea</taxon>
    </lineage>
</organism>